<gene>
    <name evidence="1" type="ORF">BACSTE_03834</name>
</gene>
<reference evidence="1 2" key="2">
    <citation type="submission" date="2007-11" db="EMBL/GenBank/DDBJ databases">
        <authorList>
            <person name="Fulton L."/>
            <person name="Clifton S."/>
            <person name="Fulton B."/>
            <person name="Xu J."/>
            <person name="Minx P."/>
            <person name="Pepin K.H."/>
            <person name="Johnson M."/>
            <person name="Thiruvilangam P."/>
            <person name="Bhonagiri V."/>
            <person name="Nash W.E."/>
            <person name="Mardis E.R."/>
            <person name="Wilson R.K."/>
        </authorList>
    </citation>
    <scope>NUCLEOTIDE SEQUENCE [LARGE SCALE GENOMIC DNA]</scope>
    <source>
        <strain evidence="1 2">ATCC 43183</strain>
    </source>
</reference>
<comment type="caution">
    <text evidence="1">The sequence shown here is derived from an EMBL/GenBank/DDBJ whole genome shotgun (WGS) entry which is preliminary data.</text>
</comment>
<dbReference type="AlphaFoldDB" id="B0NWE9"/>
<evidence type="ECO:0000313" key="1">
    <source>
        <dbReference type="EMBL" id="EDS13651.1"/>
    </source>
</evidence>
<dbReference type="EMBL" id="ABFZ02000023">
    <property type="protein sequence ID" value="EDS13651.1"/>
    <property type="molecule type" value="Genomic_DNA"/>
</dbReference>
<dbReference type="HOGENOM" id="CLU_3266015_0_0_10"/>
<name>B0NWE9_BACSE</name>
<reference evidence="1 2" key="1">
    <citation type="submission" date="2007-11" db="EMBL/GenBank/DDBJ databases">
        <title>Draft genome sequence of Bacteroides stercoris(ATCC 43183).</title>
        <authorList>
            <person name="Sudarsanam P."/>
            <person name="Ley R."/>
            <person name="Guruge J."/>
            <person name="Turnbaugh P.J."/>
            <person name="Mahowald M."/>
            <person name="Liep D."/>
            <person name="Gordon J."/>
        </authorList>
    </citation>
    <scope>NUCLEOTIDE SEQUENCE [LARGE SCALE GENOMIC DNA]</scope>
    <source>
        <strain evidence="1 2">ATCC 43183</strain>
    </source>
</reference>
<sequence length="41" mass="5073">MSPQLYIQITISPQYCRFFPRLQSSSSWFQQKYCAIRRNLW</sequence>
<evidence type="ECO:0000313" key="2">
    <source>
        <dbReference type="Proteomes" id="UP000004713"/>
    </source>
</evidence>
<organism evidence="1 2">
    <name type="scientific">Bacteroides stercoris ATCC 43183</name>
    <dbReference type="NCBI Taxonomy" id="449673"/>
    <lineage>
        <taxon>Bacteria</taxon>
        <taxon>Pseudomonadati</taxon>
        <taxon>Bacteroidota</taxon>
        <taxon>Bacteroidia</taxon>
        <taxon>Bacteroidales</taxon>
        <taxon>Bacteroidaceae</taxon>
        <taxon>Bacteroides</taxon>
    </lineage>
</organism>
<accession>B0NWE9</accession>
<proteinExistence type="predicted"/>
<protein>
    <submittedName>
        <fullName evidence="1">Uncharacterized protein</fullName>
    </submittedName>
</protein>
<dbReference type="Proteomes" id="UP000004713">
    <property type="component" value="Unassembled WGS sequence"/>
</dbReference>